<dbReference type="AlphaFoldDB" id="Q97JZ0"/>
<proteinExistence type="predicted"/>
<dbReference type="Proteomes" id="UP000000814">
    <property type="component" value="Chromosome"/>
</dbReference>
<dbReference type="HOGENOM" id="CLU_558622_0_0_9"/>
<dbReference type="RefSeq" id="WP_010964446.1">
    <property type="nucleotide sequence ID" value="NC_003030.1"/>
</dbReference>
<dbReference type="STRING" id="272562.CA_C1132"/>
<dbReference type="KEGG" id="cac:CA_C1132"/>
<feature type="compositionally biased region" description="Basic and acidic residues" evidence="2">
    <location>
        <begin position="310"/>
        <end position="336"/>
    </location>
</feature>
<keyword evidence="4" id="KW-1185">Reference proteome</keyword>
<feature type="region of interest" description="Disordered" evidence="2">
    <location>
        <begin position="306"/>
        <end position="345"/>
    </location>
</feature>
<evidence type="ECO:0000313" key="3">
    <source>
        <dbReference type="EMBL" id="AAK79105.1"/>
    </source>
</evidence>
<dbReference type="PATRIC" id="fig|272562.8.peg.1339"/>
<feature type="coiled-coil region" evidence="1">
    <location>
        <begin position="353"/>
        <end position="423"/>
    </location>
</feature>
<organism evidence="3 4">
    <name type="scientific">Clostridium acetobutylicum (strain ATCC 824 / DSM 792 / JCM 1419 / IAM 19013 / LMG 5710 / NBRC 13948 / NRRL B-527 / VKM B-1787 / 2291 / W)</name>
    <dbReference type="NCBI Taxonomy" id="272562"/>
    <lineage>
        <taxon>Bacteria</taxon>
        <taxon>Bacillati</taxon>
        <taxon>Bacillota</taxon>
        <taxon>Clostridia</taxon>
        <taxon>Eubacteriales</taxon>
        <taxon>Clostridiaceae</taxon>
        <taxon>Clostridium</taxon>
    </lineage>
</organism>
<evidence type="ECO:0000313" key="4">
    <source>
        <dbReference type="Proteomes" id="UP000000814"/>
    </source>
</evidence>
<gene>
    <name evidence="3" type="ordered locus">CA_C1132</name>
</gene>
<dbReference type="EMBL" id="AE001437">
    <property type="protein sequence ID" value="AAK79105.1"/>
    <property type="molecule type" value="Genomic_DNA"/>
</dbReference>
<evidence type="ECO:0000256" key="2">
    <source>
        <dbReference type="SAM" id="MobiDB-lite"/>
    </source>
</evidence>
<reference evidence="3 4" key="1">
    <citation type="journal article" date="2001" name="J. Bacteriol.">
        <title>Genome sequence and comparative analysis of the solvent-producing bacterium Clostridium acetobutylicum.</title>
        <authorList>
            <person name="Nolling J."/>
            <person name="Breton G."/>
            <person name="Omelchenko M.V."/>
            <person name="Makarova K.S."/>
            <person name="Zeng Q."/>
            <person name="Gibson R."/>
            <person name="Lee H.M."/>
            <person name="Dubois J."/>
            <person name="Qiu D."/>
            <person name="Hitti J."/>
            <person name="Wolf Y.I."/>
            <person name="Tatusov R.L."/>
            <person name="Sabathe F."/>
            <person name="Doucette-Stamm L."/>
            <person name="Soucaille P."/>
            <person name="Daly M.J."/>
            <person name="Bennett G.N."/>
            <person name="Koonin E.V."/>
            <person name="Smith D.R."/>
        </authorList>
    </citation>
    <scope>NUCLEOTIDE SEQUENCE [LARGE SCALE GENOMIC DNA]</scope>
    <source>
        <strain evidence="4">ATCC 824 / DSM 792 / JCM 1419 / LMG 5710 / VKM B-1787</strain>
    </source>
</reference>
<evidence type="ECO:0000256" key="1">
    <source>
        <dbReference type="SAM" id="Coils"/>
    </source>
</evidence>
<keyword evidence="1" id="KW-0175">Coiled coil</keyword>
<protein>
    <submittedName>
        <fullName evidence="3">Uncharacterized protein</fullName>
    </submittedName>
</protein>
<dbReference type="eggNOG" id="COG3064">
    <property type="taxonomic scope" value="Bacteria"/>
</dbReference>
<accession>Q97JZ0</accession>
<name>Q97JZ0_CLOAB</name>
<dbReference type="PIR" id="F97039">
    <property type="entry name" value="F97039"/>
</dbReference>
<dbReference type="OrthoDB" id="2679984at2"/>
<dbReference type="GeneID" id="44997642"/>
<sequence length="488" mass="55681">MPEKFKCKSKRIISIAEKQVGSDLFLIIDFLLNDTNTNLNGVRYSKEFLQEIVDNQEEYVGLPLKVDLNNLVSGNTENLTHNYSPITNKFYNQMIGSFVKFYSTKSDDDIYELAGQVRIPKEFKDACDIIQQLYEDEALFVSYEILVGKYTEENNGEIKFVDVDESNKLSGYSIVSTPAVVSAKATKLVAELLNIKESENEMVKKINPLEWEEKILAELKKSYRRTEIAELNYNQVMLSLRSQLKDNLGDCYWNFYIFSNGVDFLVMENYDDGSLVRIDFTVDGDNVVILNVYPVTIKYDSIENEEENEMAEKKKNPKKKLNDTKETDSDSKKDKADDEGDDEMSSAEIAAKLELEKVKRQDAEKKLEQANKKISTLSASVLEKDKKLKDMEELKAENETLKKDKAEKELAEKKIALKAKYEKILSEDTMKKSEVAEALEKGNEDTLQKIVVAEALASSENIERQPLGTRITDNASISDNYMVSFFGK</sequence>